<feature type="region of interest" description="Disordered" evidence="1">
    <location>
        <begin position="34"/>
        <end position="82"/>
    </location>
</feature>
<dbReference type="PANTHER" id="PTHR21727:SF0">
    <property type="entry name" value="MRNA (2'-O-METHYLADENOSINE-N(6)-)-METHYLTRANSFERASE"/>
    <property type="match status" value="1"/>
</dbReference>
<sequence>MASGMKAAVEVRIEGQEGREEGVLVANGVAVAGEAGEVERSSEEAAKGEATAACSQPAQVHQQTESEMNPTDDGEAGPSSKRARIQADDEVANVLKECDTARPFNYAFEQLEEQLPSQPTDLVWPFAQAGPVRMVVQPGQALHDDLLREYYHFKFTQRLVEEGARAFAQVRRRAKPSQCAYLATKVLERWVFAVVTDGTPADLPVAMRENRAALHKCHSELCAEHLPPRLADEVVNAIDACARSAQRRRDIQRERPFVLEYNLSELVIYFAASQPVALHRLRRLDWMVRGAGRHIPDDVPPAKHDQWQLAQVARCIFRYAAHLHTTAQHWGHPQEFYNFLARRLGLLREAFACPLNSRVLGYNDPAARFCSLYRDTDAPFGSLGSFFETDMLASGYGWVVHPPFTEDILNRLSAQCQSALQQAASQDRQLIVGIGWPNWTDMPSYHQLRDSPFKRSEVLQVKYNYHYERLNGTLVKPNFTNIYLILSAQPLNEDQQAAVREFETIVAHV</sequence>
<dbReference type="GeneID" id="5894338"/>
<protein>
    <recommendedName>
        <fullName evidence="2">PCIF1 WW domain-containing protein</fullName>
    </recommendedName>
</protein>
<dbReference type="InterPro" id="IPR039881">
    <property type="entry name" value="PCIF1-like"/>
</dbReference>
<keyword evidence="4" id="KW-1185">Reference proteome</keyword>
<reference evidence="3 4" key="1">
    <citation type="journal article" date="2008" name="Nature">
        <title>The genome of the choanoflagellate Monosiga brevicollis and the origin of metazoans.</title>
        <authorList>
            <consortium name="JGI Sequencing"/>
            <person name="King N."/>
            <person name="Westbrook M.J."/>
            <person name="Young S.L."/>
            <person name="Kuo A."/>
            <person name="Abedin M."/>
            <person name="Chapman J."/>
            <person name="Fairclough S."/>
            <person name="Hellsten U."/>
            <person name="Isogai Y."/>
            <person name="Letunic I."/>
            <person name="Marr M."/>
            <person name="Pincus D."/>
            <person name="Putnam N."/>
            <person name="Rokas A."/>
            <person name="Wright K.J."/>
            <person name="Zuzow R."/>
            <person name="Dirks W."/>
            <person name="Good M."/>
            <person name="Goodstein D."/>
            <person name="Lemons D."/>
            <person name="Li W."/>
            <person name="Lyons J.B."/>
            <person name="Morris A."/>
            <person name="Nichols S."/>
            <person name="Richter D.J."/>
            <person name="Salamov A."/>
            <person name="Bork P."/>
            <person name="Lim W.A."/>
            <person name="Manning G."/>
            <person name="Miller W.T."/>
            <person name="McGinnis W."/>
            <person name="Shapiro H."/>
            <person name="Tjian R."/>
            <person name="Grigoriev I.V."/>
            <person name="Rokhsar D."/>
        </authorList>
    </citation>
    <scope>NUCLEOTIDE SEQUENCE [LARGE SCALE GENOMIC DNA]</scope>
    <source>
        <strain evidence="4">MX1 / ATCC 50154</strain>
    </source>
</reference>
<accession>A9V8J3</accession>
<dbReference type="Pfam" id="PF12237">
    <property type="entry name" value="PCIF1_WW"/>
    <property type="match status" value="1"/>
</dbReference>
<organism evidence="3 4">
    <name type="scientific">Monosiga brevicollis</name>
    <name type="common">Choanoflagellate</name>
    <dbReference type="NCBI Taxonomy" id="81824"/>
    <lineage>
        <taxon>Eukaryota</taxon>
        <taxon>Choanoflagellata</taxon>
        <taxon>Craspedida</taxon>
        <taxon>Salpingoecidae</taxon>
        <taxon>Monosiga</taxon>
    </lineage>
</organism>
<dbReference type="GO" id="GO:0016422">
    <property type="term" value="F:mRNA (2'-O-methyladenosine-N6-)-methyltransferase activity"/>
    <property type="evidence" value="ECO:0007669"/>
    <property type="project" value="InterPro"/>
</dbReference>
<evidence type="ECO:0000259" key="2">
    <source>
        <dbReference type="Pfam" id="PF12237"/>
    </source>
</evidence>
<dbReference type="PANTHER" id="PTHR21727">
    <property type="entry name" value="PHOSPHORYLATED CTD INTERACTING FACTOR 1"/>
    <property type="match status" value="1"/>
</dbReference>
<feature type="domain" description="PCIF1 WW" evidence="2">
    <location>
        <begin position="307"/>
        <end position="467"/>
    </location>
</feature>
<dbReference type="GO" id="GO:0005634">
    <property type="term" value="C:nucleus"/>
    <property type="evidence" value="ECO:0000318"/>
    <property type="project" value="GO_Central"/>
</dbReference>
<feature type="compositionally biased region" description="Polar residues" evidence="1">
    <location>
        <begin position="53"/>
        <end position="69"/>
    </location>
</feature>
<evidence type="ECO:0000313" key="4">
    <source>
        <dbReference type="Proteomes" id="UP000001357"/>
    </source>
</evidence>
<gene>
    <name evidence="3" type="ORF">MONBRDRAFT_28562</name>
</gene>
<evidence type="ECO:0000256" key="1">
    <source>
        <dbReference type="SAM" id="MobiDB-lite"/>
    </source>
</evidence>
<evidence type="ECO:0000313" key="3">
    <source>
        <dbReference type="EMBL" id="EDQ86093.1"/>
    </source>
</evidence>
<dbReference type="EMBL" id="CH991568">
    <property type="protein sequence ID" value="EDQ86093.1"/>
    <property type="molecule type" value="Genomic_DNA"/>
</dbReference>
<dbReference type="InterPro" id="IPR022035">
    <property type="entry name" value="PCIF1_WW"/>
</dbReference>
<dbReference type="KEGG" id="mbr:MONBRDRAFT_28562"/>
<proteinExistence type="predicted"/>
<name>A9V8J3_MONBE</name>
<dbReference type="Proteomes" id="UP000001357">
    <property type="component" value="Unassembled WGS sequence"/>
</dbReference>
<dbReference type="AlphaFoldDB" id="A9V8J3"/>
<dbReference type="RefSeq" id="XP_001749018.1">
    <property type="nucleotide sequence ID" value="XM_001748966.1"/>
</dbReference>
<dbReference type="GO" id="GO:0099122">
    <property type="term" value="F:RNA polymerase II C-terminal domain binding"/>
    <property type="evidence" value="ECO:0007669"/>
    <property type="project" value="InterPro"/>
</dbReference>
<feature type="compositionally biased region" description="Basic and acidic residues" evidence="1">
    <location>
        <begin position="37"/>
        <end position="47"/>
    </location>
</feature>
<dbReference type="InParanoid" id="A9V8J3"/>